<dbReference type="Proteomes" id="UP000029622">
    <property type="component" value="Unassembled WGS sequence"/>
</dbReference>
<keyword evidence="4 8" id="KW-0540">Nuclease</keyword>
<dbReference type="AlphaFoldDB" id="A0A096BFS9"/>
<dbReference type="InterPro" id="IPR003029">
    <property type="entry name" value="S1_domain"/>
</dbReference>
<keyword evidence="6 8" id="KW-0269">Exonuclease</keyword>
<evidence type="ECO:0000256" key="1">
    <source>
        <dbReference type="ARBA" id="ARBA00001849"/>
    </source>
</evidence>
<dbReference type="InterPro" id="IPR040476">
    <property type="entry name" value="CSD2"/>
</dbReference>
<dbReference type="InterPro" id="IPR013223">
    <property type="entry name" value="RNase_B_OB_dom"/>
</dbReference>
<dbReference type="PANTHER" id="PTHR23355:SF9">
    <property type="entry name" value="DIS3-LIKE EXONUCLEASE 2"/>
    <property type="match status" value="1"/>
</dbReference>
<evidence type="ECO:0000313" key="11">
    <source>
        <dbReference type="Proteomes" id="UP000029622"/>
    </source>
</evidence>
<dbReference type="Gene3D" id="2.40.50.140">
    <property type="entry name" value="Nucleic acid-binding proteins"/>
    <property type="match status" value="3"/>
</dbReference>
<proteinExistence type="inferred from homology"/>
<dbReference type="InterPro" id="IPR004476">
    <property type="entry name" value="RNase_II/RNase_R"/>
</dbReference>
<dbReference type="GO" id="GO:0003723">
    <property type="term" value="F:RNA binding"/>
    <property type="evidence" value="ECO:0007669"/>
    <property type="project" value="UniProtKB-UniRule"/>
</dbReference>
<comment type="subcellular location">
    <subcellularLocation>
        <location evidence="2 8">Cytoplasm</location>
    </subcellularLocation>
</comment>
<dbReference type="InterPro" id="IPR011805">
    <property type="entry name" value="RNase_R"/>
</dbReference>
<keyword evidence="3 8" id="KW-0963">Cytoplasm</keyword>
<dbReference type="RefSeq" id="WP_035164879.1">
    <property type="nucleotide sequence ID" value="NZ_AZTB01000083.1"/>
</dbReference>
<dbReference type="FunFam" id="2.40.50.140:FF:000213">
    <property type="entry name" value="Ribonuclease R"/>
    <property type="match status" value="1"/>
</dbReference>
<dbReference type="SMART" id="SM00316">
    <property type="entry name" value="S1"/>
    <property type="match status" value="1"/>
</dbReference>
<dbReference type="InterPro" id="IPR050180">
    <property type="entry name" value="RNR_Ribonuclease"/>
</dbReference>
<dbReference type="EC" id="3.1.13.1" evidence="8"/>
<comment type="similarity">
    <text evidence="8">Belongs to the RNR ribonuclease family. RNase R subfamily.</text>
</comment>
<dbReference type="PANTHER" id="PTHR23355">
    <property type="entry name" value="RIBONUCLEASE"/>
    <property type="match status" value="1"/>
</dbReference>
<dbReference type="FunFam" id="2.40.50.140:FF:000219">
    <property type="entry name" value="Ribonuclease R"/>
    <property type="match status" value="1"/>
</dbReference>
<evidence type="ECO:0000256" key="8">
    <source>
        <dbReference type="HAMAP-Rule" id="MF_01895"/>
    </source>
</evidence>
<dbReference type="CDD" id="cd04471">
    <property type="entry name" value="S1_RNase_R"/>
    <property type="match status" value="1"/>
</dbReference>
<evidence type="ECO:0000256" key="5">
    <source>
        <dbReference type="ARBA" id="ARBA00022801"/>
    </source>
</evidence>
<keyword evidence="7 8" id="KW-0694">RNA-binding</keyword>
<dbReference type="Pfam" id="PF00773">
    <property type="entry name" value="RNB"/>
    <property type="match status" value="1"/>
</dbReference>
<evidence type="ECO:0000256" key="4">
    <source>
        <dbReference type="ARBA" id="ARBA00022722"/>
    </source>
</evidence>
<dbReference type="Pfam" id="PF08206">
    <property type="entry name" value="OB_RNB"/>
    <property type="match status" value="1"/>
</dbReference>
<dbReference type="InterPro" id="IPR011129">
    <property type="entry name" value="CSD"/>
</dbReference>
<evidence type="ECO:0000256" key="6">
    <source>
        <dbReference type="ARBA" id="ARBA00022839"/>
    </source>
</evidence>
<dbReference type="SMART" id="SM00357">
    <property type="entry name" value="CSP"/>
    <property type="match status" value="2"/>
</dbReference>
<dbReference type="GO" id="GO:0005829">
    <property type="term" value="C:cytosol"/>
    <property type="evidence" value="ECO:0007669"/>
    <property type="project" value="TreeGrafter"/>
</dbReference>
<organism evidence="10 11">
    <name type="scientific">Caloranaerobacter azorensis H53214</name>
    <dbReference type="NCBI Taxonomy" id="1156417"/>
    <lineage>
        <taxon>Bacteria</taxon>
        <taxon>Bacillati</taxon>
        <taxon>Bacillota</taxon>
        <taxon>Tissierellia</taxon>
        <taxon>Tissierellales</taxon>
        <taxon>Thermohalobacteraceae</taxon>
        <taxon>Caloranaerobacter</taxon>
    </lineage>
</organism>
<dbReference type="STRING" id="1156417.Y919_11315"/>
<dbReference type="EMBL" id="AZTB01000083">
    <property type="protein sequence ID" value="KGG79553.1"/>
    <property type="molecule type" value="Genomic_DNA"/>
</dbReference>
<comment type="catalytic activity">
    <reaction evidence="1 8">
        <text>Exonucleolytic cleavage in the 3'- to 5'-direction to yield nucleoside 5'-phosphates.</text>
        <dbReference type="EC" id="3.1.13.1"/>
    </reaction>
</comment>
<evidence type="ECO:0000313" key="10">
    <source>
        <dbReference type="EMBL" id="KGG79553.1"/>
    </source>
</evidence>
<name>A0A096BFS9_9FIRM</name>
<keyword evidence="5 8" id="KW-0378">Hydrolase</keyword>
<dbReference type="InterPro" id="IPR012340">
    <property type="entry name" value="NA-bd_OB-fold"/>
</dbReference>
<feature type="domain" description="S1 motif" evidence="9">
    <location>
        <begin position="623"/>
        <end position="703"/>
    </location>
</feature>
<accession>A0A096BFS9</accession>
<reference evidence="10 11" key="1">
    <citation type="submission" date="2013-12" db="EMBL/GenBank/DDBJ databases">
        <title>Draft genome sequence of Caloranaerobacter sp. H53214.</title>
        <authorList>
            <person name="Jiang L.J."/>
            <person name="Shao Z.Z."/>
            <person name="Long M.N."/>
        </authorList>
    </citation>
    <scope>NUCLEOTIDE SEQUENCE [LARGE SCALE GENOMIC DNA]</scope>
    <source>
        <strain evidence="10 11">H53214</strain>
    </source>
</reference>
<dbReference type="GO" id="GO:0006402">
    <property type="term" value="P:mRNA catabolic process"/>
    <property type="evidence" value="ECO:0007669"/>
    <property type="project" value="TreeGrafter"/>
</dbReference>
<evidence type="ECO:0000256" key="3">
    <source>
        <dbReference type="ARBA" id="ARBA00022490"/>
    </source>
</evidence>
<dbReference type="Pfam" id="PF17876">
    <property type="entry name" value="CSD2"/>
    <property type="match status" value="1"/>
</dbReference>
<dbReference type="InterPro" id="IPR001900">
    <property type="entry name" value="RNase_II/R"/>
</dbReference>
<dbReference type="GO" id="GO:0008859">
    <property type="term" value="F:exoribonuclease II activity"/>
    <property type="evidence" value="ECO:0007669"/>
    <property type="project" value="UniProtKB-UniRule"/>
</dbReference>
<dbReference type="PROSITE" id="PS50126">
    <property type="entry name" value="S1"/>
    <property type="match status" value="1"/>
</dbReference>
<dbReference type="NCBIfam" id="TIGR00358">
    <property type="entry name" value="3_prime_RNase"/>
    <property type="match status" value="1"/>
</dbReference>
<comment type="function">
    <text evidence="8">3'-5' exoribonuclease that releases 5'-nucleoside monophosphates and is involved in maturation of structured RNAs.</text>
</comment>
<comment type="caution">
    <text evidence="10">The sequence shown here is derived from an EMBL/GenBank/DDBJ whole genome shotgun (WGS) entry which is preliminary data.</text>
</comment>
<evidence type="ECO:0000259" key="9">
    <source>
        <dbReference type="PROSITE" id="PS50126"/>
    </source>
</evidence>
<dbReference type="Pfam" id="PF00575">
    <property type="entry name" value="S1"/>
    <property type="match status" value="1"/>
</dbReference>
<dbReference type="SMART" id="SM00955">
    <property type="entry name" value="RNB"/>
    <property type="match status" value="1"/>
</dbReference>
<dbReference type="HAMAP" id="MF_01895">
    <property type="entry name" value="RNase_R"/>
    <property type="match status" value="1"/>
</dbReference>
<protein>
    <recommendedName>
        <fullName evidence="8">Ribonuclease R</fullName>
        <shortName evidence="8">RNase R</shortName>
        <ecNumber evidence="8">3.1.13.1</ecNumber>
    </recommendedName>
</protein>
<gene>
    <name evidence="8" type="primary">rnr</name>
    <name evidence="10" type="ORF">Y919_11315</name>
</gene>
<dbReference type="NCBIfam" id="TIGR02063">
    <property type="entry name" value="RNase_R"/>
    <property type="match status" value="1"/>
</dbReference>
<dbReference type="SUPFAM" id="SSF50249">
    <property type="entry name" value="Nucleic acid-binding proteins"/>
    <property type="match status" value="3"/>
</dbReference>
<sequence>MGTKEKIVQFMKEEAYKPMLKEELVKVFGISNKEIKDFYKLLDVMEKEGIIVKTRSDRYGVPERMNLIVGTLQGHPRGYGFVVPDNKDVKDIFIPSQDLNGALHGDRVIARVISRGFGGKSEEGEIIRILERANKTIVGTFEKSKYFGFVVPDDNRISMDVFIPKAEINGAKTNQKVVVEITKWPEKRRNPEGRIIEILGYKGDVGTDILAIIKKYGLTEEFPEKVLKEADNIPEEIPEEEINRRLDLRDKNIFTIDGIDAKDLDDAVSIERLKNGNFKLGVHIADVSYYVKEKSHLDKEALKRGTSVYLVDRVIPMLPKKLSNGVCSLNPGVPRLTLSVFMEIDKQGRVVDHEIVESIIQSKERLVYTDISNLLENDDEELKKRYSHILEDLKAMEELCNILRKKRENRGSIDFDFDEAKIILDENGKPIDIKKAERRIANRIIEEFMLVCNETVAEYMYWSQIPFVYRIHEDPDEEKINEFNKFIHNFGYHLKGIQQIHPKELQNLLKKVEGTKEETVINTLMLRSLKKARYSAEPDSHFGLAARYYCHFTSPIRRYPDLQIHRIIKAFINGELKGSKIEKLKKKLPHVAEQSSIRERIADEAERETEDLKKVEYMSERLGEIYEGIISGVMPFGIFVELDNTIEGLVHISTLVDDYYIYDEFNHSFIGERTKKTYKIGDVVKVKVMKADIDKREIDFIFVE</sequence>
<evidence type="ECO:0000256" key="2">
    <source>
        <dbReference type="ARBA" id="ARBA00004496"/>
    </source>
</evidence>
<evidence type="ECO:0000256" key="7">
    <source>
        <dbReference type="ARBA" id="ARBA00022884"/>
    </source>
</evidence>